<feature type="transmembrane region" description="Helical" evidence="10">
    <location>
        <begin position="266"/>
        <end position="289"/>
    </location>
</feature>
<feature type="transmembrane region" description="Helical" evidence="10">
    <location>
        <begin position="234"/>
        <end position="254"/>
    </location>
</feature>
<keyword evidence="3 9" id="KW-0812">Transmembrane</keyword>
<evidence type="ECO:0000313" key="13">
    <source>
        <dbReference type="Proteomes" id="UP001249851"/>
    </source>
</evidence>
<keyword evidence="8 9" id="KW-0807">Transducer</keyword>
<name>A0AAD9Q6H8_ACRCE</name>
<dbReference type="GO" id="GO:0005886">
    <property type="term" value="C:plasma membrane"/>
    <property type="evidence" value="ECO:0007669"/>
    <property type="project" value="UniProtKB-SubCell"/>
</dbReference>
<dbReference type="GO" id="GO:0004930">
    <property type="term" value="F:G protein-coupled receptor activity"/>
    <property type="evidence" value="ECO:0007669"/>
    <property type="project" value="UniProtKB-KW"/>
</dbReference>
<feature type="domain" description="G-protein coupled receptors family 1 profile" evidence="11">
    <location>
        <begin position="37"/>
        <end position="287"/>
    </location>
</feature>
<dbReference type="EMBL" id="JARQWQ010000061">
    <property type="protein sequence ID" value="KAK2555614.1"/>
    <property type="molecule type" value="Genomic_DNA"/>
</dbReference>
<dbReference type="Gene3D" id="1.20.1070.10">
    <property type="entry name" value="Rhodopsin 7-helix transmembrane proteins"/>
    <property type="match status" value="1"/>
</dbReference>
<evidence type="ECO:0000256" key="10">
    <source>
        <dbReference type="SAM" id="Phobius"/>
    </source>
</evidence>
<keyword evidence="4 10" id="KW-1133">Transmembrane helix</keyword>
<dbReference type="SUPFAM" id="SSF81321">
    <property type="entry name" value="Family A G protein-coupled receptor-like"/>
    <property type="match status" value="1"/>
</dbReference>
<feature type="transmembrane region" description="Helical" evidence="10">
    <location>
        <begin position="133"/>
        <end position="155"/>
    </location>
</feature>
<dbReference type="PROSITE" id="PS00237">
    <property type="entry name" value="G_PROTEIN_RECEP_F1_1"/>
    <property type="match status" value="1"/>
</dbReference>
<keyword evidence="7 9" id="KW-0675">Receptor</keyword>
<keyword evidence="2" id="KW-1003">Cell membrane</keyword>
<dbReference type="PANTHER" id="PTHR24249">
    <property type="entry name" value="HISTAMINE RECEPTOR-RELATED G-PROTEIN COUPLED RECEPTOR"/>
    <property type="match status" value="1"/>
</dbReference>
<dbReference type="AlphaFoldDB" id="A0AAD9Q6H8"/>
<sequence length="341" mass="39461">MSLQESKENMTHHEVLYPHIPLDTIPALVFMVFILVMNGGVILLIGCSSNIRSTSNAILVSLAVSDFLVGFLGIPLLVACSSTYSSPVCISCNVFFRIISLSTVLHITVITCDRYLYIMWALRYRDIVQRRRVCVILALIWLLSLTSLVRLSWILDVDIHRSKEDLALSQKHETPYLLFYLIVFFLIPSVLMVFLDAQMVMLLRKQYRKITRENLPAQFVRTEKKLQMRQRRPVLRCIALLFFYVICWLPFFILELMQQDNLQIPEVLIIIIYYLRLCPSLFNPLAYAFRKQDLKSKTKRIVYRAFVSKYSSKSVSIRFSTERSLLGSSAHVKNCNQAASL</sequence>
<dbReference type="CDD" id="cd00637">
    <property type="entry name" value="7tm_classA_rhodopsin-like"/>
    <property type="match status" value="1"/>
</dbReference>
<feature type="transmembrane region" description="Helical" evidence="10">
    <location>
        <begin position="57"/>
        <end position="78"/>
    </location>
</feature>
<evidence type="ECO:0000256" key="5">
    <source>
        <dbReference type="ARBA" id="ARBA00023040"/>
    </source>
</evidence>
<dbReference type="PANTHER" id="PTHR24249:SF372">
    <property type="entry name" value="G-PROTEIN COUPLED RECEPTORS FAMILY 1 PROFILE DOMAIN-CONTAINING PROTEIN"/>
    <property type="match status" value="1"/>
</dbReference>
<proteinExistence type="inferred from homology"/>
<gene>
    <name evidence="12" type="ORF">P5673_022635</name>
</gene>
<feature type="transmembrane region" description="Helical" evidence="10">
    <location>
        <begin position="175"/>
        <end position="195"/>
    </location>
</feature>
<keyword evidence="13" id="KW-1185">Reference proteome</keyword>
<dbReference type="Pfam" id="PF00001">
    <property type="entry name" value="7tm_1"/>
    <property type="match status" value="1"/>
</dbReference>
<comment type="caution">
    <text evidence="12">The sequence shown here is derived from an EMBL/GenBank/DDBJ whole genome shotgun (WGS) entry which is preliminary data.</text>
</comment>
<dbReference type="PROSITE" id="PS50262">
    <property type="entry name" value="G_PROTEIN_RECEP_F1_2"/>
    <property type="match status" value="1"/>
</dbReference>
<comment type="subcellular location">
    <subcellularLocation>
        <location evidence="1">Cell membrane</location>
        <topology evidence="1">Multi-pass membrane protein</topology>
    </subcellularLocation>
</comment>
<dbReference type="InterPro" id="IPR050569">
    <property type="entry name" value="TAAR"/>
</dbReference>
<feature type="transmembrane region" description="Helical" evidence="10">
    <location>
        <begin position="84"/>
        <end position="112"/>
    </location>
</feature>
<accession>A0AAD9Q6H8</accession>
<evidence type="ECO:0000259" key="11">
    <source>
        <dbReference type="PROSITE" id="PS50262"/>
    </source>
</evidence>
<reference evidence="12" key="2">
    <citation type="journal article" date="2023" name="Science">
        <title>Genomic signatures of disease resistance in endangered staghorn corals.</title>
        <authorList>
            <person name="Vollmer S.V."/>
            <person name="Selwyn J.D."/>
            <person name="Despard B.A."/>
            <person name="Roesel C.L."/>
        </authorList>
    </citation>
    <scope>NUCLEOTIDE SEQUENCE</scope>
    <source>
        <strain evidence="12">K2</strain>
    </source>
</reference>
<evidence type="ECO:0000256" key="3">
    <source>
        <dbReference type="ARBA" id="ARBA00022692"/>
    </source>
</evidence>
<evidence type="ECO:0000256" key="7">
    <source>
        <dbReference type="ARBA" id="ARBA00023170"/>
    </source>
</evidence>
<feature type="transmembrane region" description="Helical" evidence="10">
    <location>
        <begin position="25"/>
        <end position="45"/>
    </location>
</feature>
<organism evidence="12 13">
    <name type="scientific">Acropora cervicornis</name>
    <name type="common">Staghorn coral</name>
    <dbReference type="NCBI Taxonomy" id="6130"/>
    <lineage>
        <taxon>Eukaryota</taxon>
        <taxon>Metazoa</taxon>
        <taxon>Cnidaria</taxon>
        <taxon>Anthozoa</taxon>
        <taxon>Hexacorallia</taxon>
        <taxon>Scleractinia</taxon>
        <taxon>Astrocoeniina</taxon>
        <taxon>Acroporidae</taxon>
        <taxon>Acropora</taxon>
    </lineage>
</organism>
<reference evidence="12" key="1">
    <citation type="journal article" date="2023" name="G3 (Bethesda)">
        <title>Whole genome assembly and annotation of the endangered Caribbean coral Acropora cervicornis.</title>
        <authorList>
            <person name="Selwyn J.D."/>
            <person name="Vollmer S.V."/>
        </authorList>
    </citation>
    <scope>NUCLEOTIDE SEQUENCE</scope>
    <source>
        <strain evidence="12">K2</strain>
    </source>
</reference>
<evidence type="ECO:0000256" key="9">
    <source>
        <dbReference type="RuleBase" id="RU000688"/>
    </source>
</evidence>
<evidence type="ECO:0000256" key="8">
    <source>
        <dbReference type="ARBA" id="ARBA00023224"/>
    </source>
</evidence>
<evidence type="ECO:0000256" key="4">
    <source>
        <dbReference type="ARBA" id="ARBA00022989"/>
    </source>
</evidence>
<dbReference type="InterPro" id="IPR000276">
    <property type="entry name" value="GPCR_Rhodpsn"/>
</dbReference>
<keyword evidence="6 10" id="KW-0472">Membrane</keyword>
<protein>
    <submittedName>
        <fullName evidence="12">Adenosine receptor A3</fullName>
    </submittedName>
</protein>
<evidence type="ECO:0000256" key="6">
    <source>
        <dbReference type="ARBA" id="ARBA00023136"/>
    </source>
</evidence>
<evidence type="ECO:0000256" key="1">
    <source>
        <dbReference type="ARBA" id="ARBA00004651"/>
    </source>
</evidence>
<comment type="similarity">
    <text evidence="9">Belongs to the G-protein coupled receptor 1 family.</text>
</comment>
<evidence type="ECO:0000256" key="2">
    <source>
        <dbReference type="ARBA" id="ARBA00022475"/>
    </source>
</evidence>
<dbReference type="Proteomes" id="UP001249851">
    <property type="component" value="Unassembled WGS sequence"/>
</dbReference>
<dbReference type="PRINTS" id="PR00237">
    <property type="entry name" value="GPCRRHODOPSN"/>
</dbReference>
<dbReference type="InterPro" id="IPR017452">
    <property type="entry name" value="GPCR_Rhodpsn_7TM"/>
</dbReference>
<keyword evidence="5 9" id="KW-0297">G-protein coupled receptor</keyword>
<evidence type="ECO:0000313" key="12">
    <source>
        <dbReference type="EMBL" id="KAK2555614.1"/>
    </source>
</evidence>